<evidence type="ECO:0000256" key="1">
    <source>
        <dbReference type="SAM" id="MobiDB-lite"/>
    </source>
</evidence>
<evidence type="ECO:0000313" key="3">
    <source>
        <dbReference type="Proteomes" id="UP000248168"/>
    </source>
</evidence>
<feature type="region of interest" description="Disordered" evidence="1">
    <location>
        <begin position="102"/>
        <end position="126"/>
    </location>
</feature>
<proteinExistence type="predicted"/>
<sequence>MVATQDEARRAIEALSLKDRKNLTWLAGRLATSIGSLGGGRDGDDFVHEAIAATLAGSRPWNKNYPMCHHLRLVIRSQVSNHAQHHTSQRYQEPILLSSLDANSEDDGDDEVRAKTADDFPTALPNPEEELDLKRREIFLSKVKHHMAIILGQHSLGEKVFQLQLEGLSGPEICRRLKLPQAQYARYNMQIVRATCKLRKRNLEGAL</sequence>
<evidence type="ECO:0000313" key="2">
    <source>
        <dbReference type="EMBL" id="SPP66387.1"/>
    </source>
</evidence>
<gene>
    <name evidence="2" type="ORF">NITLEN_60190</name>
</gene>
<protein>
    <submittedName>
        <fullName evidence="2">Uncharacterized protein</fullName>
    </submittedName>
</protein>
<dbReference type="InParanoid" id="A0A330LBT8"/>
<dbReference type="Proteomes" id="UP000248168">
    <property type="component" value="Unassembled WGS sequence"/>
</dbReference>
<accession>A0A330LBT8</accession>
<dbReference type="AlphaFoldDB" id="A0A330LBT8"/>
<keyword evidence="3" id="KW-1185">Reference proteome</keyword>
<name>A0A330LBT8_9BACT</name>
<dbReference type="EMBL" id="OUNR01000019">
    <property type="protein sequence ID" value="SPP66387.1"/>
    <property type="molecule type" value="Genomic_DNA"/>
</dbReference>
<reference evidence="3" key="1">
    <citation type="submission" date="2018-04" db="EMBL/GenBank/DDBJ databases">
        <authorList>
            <person name="Lucker S."/>
            <person name="Sakoula D."/>
        </authorList>
    </citation>
    <scope>NUCLEOTIDE SEQUENCE [LARGE SCALE GENOMIC DNA]</scope>
</reference>
<organism evidence="2 3">
    <name type="scientific">Nitrospira lenta</name>
    <dbReference type="NCBI Taxonomy" id="1436998"/>
    <lineage>
        <taxon>Bacteria</taxon>
        <taxon>Pseudomonadati</taxon>
        <taxon>Nitrospirota</taxon>
        <taxon>Nitrospiria</taxon>
        <taxon>Nitrospirales</taxon>
        <taxon>Nitrospiraceae</taxon>
        <taxon>Nitrospira</taxon>
    </lineage>
</organism>